<sequence length="146" mass="16760">MHIKILVKVTIIFIIIIINSSCSTKQGFIKTKESPYELNIKKTSLSHDPVIYGYVYEFGTKNPVLAASVWNDKHYENKIVVDVKGKFKYIVKPGKHKIWASFVGFRPCTTNSFEASKGDTIKIDFYLKIDTNNFHDPVIKTKKTKK</sequence>
<dbReference type="EMBL" id="JACHCF010000001">
    <property type="protein sequence ID" value="MBB5619540.1"/>
    <property type="molecule type" value="Genomic_DNA"/>
</dbReference>
<accession>A0A7W9DIX1</accession>
<name>A0A7W9DIX1_9SPHI</name>
<comment type="caution">
    <text evidence="2">The sequence shown here is derived from an EMBL/GenBank/DDBJ whole genome shotgun (WGS) entry which is preliminary data.</text>
</comment>
<evidence type="ECO:0000313" key="2">
    <source>
        <dbReference type="EMBL" id="MBB5619540.1"/>
    </source>
</evidence>
<dbReference type="RefSeq" id="WP_183865665.1">
    <property type="nucleotide sequence ID" value="NZ_JACHCF010000001.1"/>
</dbReference>
<evidence type="ECO:0008006" key="4">
    <source>
        <dbReference type="Google" id="ProtNLM"/>
    </source>
</evidence>
<dbReference type="InterPro" id="IPR008969">
    <property type="entry name" value="CarboxyPept-like_regulatory"/>
</dbReference>
<dbReference type="AlphaFoldDB" id="A0A7W9DIX1"/>
<keyword evidence="1" id="KW-0472">Membrane</keyword>
<proteinExistence type="predicted"/>
<keyword evidence="1" id="KW-1133">Transmembrane helix</keyword>
<keyword evidence="1" id="KW-0812">Transmembrane</keyword>
<evidence type="ECO:0000313" key="3">
    <source>
        <dbReference type="Proteomes" id="UP000537718"/>
    </source>
</evidence>
<dbReference type="SUPFAM" id="SSF49464">
    <property type="entry name" value="Carboxypeptidase regulatory domain-like"/>
    <property type="match status" value="1"/>
</dbReference>
<dbReference type="Gene3D" id="2.60.40.1120">
    <property type="entry name" value="Carboxypeptidase-like, regulatory domain"/>
    <property type="match status" value="1"/>
</dbReference>
<protein>
    <recommendedName>
        <fullName evidence="4">Carboxypeptidase regulatory-like domain-containing protein</fullName>
    </recommendedName>
</protein>
<evidence type="ECO:0000256" key="1">
    <source>
        <dbReference type="SAM" id="Phobius"/>
    </source>
</evidence>
<organism evidence="2 3">
    <name type="scientific">Pedobacter cryoconitis</name>
    <dbReference type="NCBI Taxonomy" id="188932"/>
    <lineage>
        <taxon>Bacteria</taxon>
        <taxon>Pseudomonadati</taxon>
        <taxon>Bacteroidota</taxon>
        <taxon>Sphingobacteriia</taxon>
        <taxon>Sphingobacteriales</taxon>
        <taxon>Sphingobacteriaceae</taxon>
        <taxon>Pedobacter</taxon>
    </lineage>
</organism>
<dbReference type="Proteomes" id="UP000537718">
    <property type="component" value="Unassembled WGS sequence"/>
</dbReference>
<reference evidence="2 3" key="1">
    <citation type="submission" date="2020-08" db="EMBL/GenBank/DDBJ databases">
        <title>Genomic Encyclopedia of Type Strains, Phase IV (KMG-V): Genome sequencing to study the core and pangenomes of soil and plant-associated prokaryotes.</title>
        <authorList>
            <person name="Whitman W."/>
        </authorList>
    </citation>
    <scope>NUCLEOTIDE SEQUENCE [LARGE SCALE GENOMIC DNA]</scope>
    <source>
        <strain evidence="2 3">MP7CTX6</strain>
    </source>
</reference>
<feature type="transmembrane region" description="Helical" evidence="1">
    <location>
        <begin position="6"/>
        <end position="22"/>
    </location>
</feature>
<gene>
    <name evidence="2" type="ORF">HDE69_000576</name>
</gene>